<accession>A0A1Y0I5R2</accession>
<dbReference type="RefSeq" id="WP_087459912.1">
    <property type="nucleotide sequence ID" value="NZ_CP021425.1"/>
</dbReference>
<dbReference type="EMBL" id="CP021425">
    <property type="protein sequence ID" value="ARU54743.1"/>
    <property type="molecule type" value="Genomic_DNA"/>
</dbReference>
<evidence type="ECO:0000313" key="2">
    <source>
        <dbReference type="EMBL" id="ARU54743.1"/>
    </source>
</evidence>
<keyword evidence="3" id="KW-1185">Reference proteome</keyword>
<dbReference type="KEGG" id="ome:OLMES_0641"/>
<evidence type="ECO:0000313" key="3">
    <source>
        <dbReference type="Proteomes" id="UP000196027"/>
    </source>
</evidence>
<evidence type="ECO:0008006" key="4">
    <source>
        <dbReference type="Google" id="ProtNLM"/>
    </source>
</evidence>
<sequence length="99" mass="11839">MLYWESNERFFTATLQRDLFGDLCIMTRQGGLRDKSGTTHIIHCHDLPHARSILRDIFKRRKQMGFKLFPETRQLGSDRVAQKRRRPSPDRAQLELFRH</sequence>
<gene>
    <name evidence="2" type="ORF">OLMES_0641</name>
</gene>
<feature type="region of interest" description="Disordered" evidence="1">
    <location>
        <begin position="76"/>
        <end position="99"/>
    </location>
</feature>
<proteinExistence type="predicted"/>
<organism evidence="2 3">
    <name type="scientific">Oleiphilus messinensis</name>
    <dbReference type="NCBI Taxonomy" id="141451"/>
    <lineage>
        <taxon>Bacteria</taxon>
        <taxon>Pseudomonadati</taxon>
        <taxon>Pseudomonadota</taxon>
        <taxon>Gammaproteobacteria</taxon>
        <taxon>Oceanospirillales</taxon>
        <taxon>Oleiphilaceae</taxon>
        <taxon>Oleiphilus</taxon>
    </lineage>
</organism>
<protein>
    <recommendedName>
        <fullName evidence="4">WGR domain-containing protein</fullName>
    </recommendedName>
</protein>
<feature type="compositionally biased region" description="Basic and acidic residues" evidence="1">
    <location>
        <begin position="87"/>
        <end position="99"/>
    </location>
</feature>
<dbReference type="AlphaFoldDB" id="A0A1Y0I5R2"/>
<dbReference type="Proteomes" id="UP000196027">
    <property type="component" value="Chromosome"/>
</dbReference>
<name>A0A1Y0I5R2_9GAMM</name>
<reference evidence="2 3" key="1">
    <citation type="submission" date="2017-05" db="EMBL/GenBank/DDBJ databases">
        <title>Genomic insights into alkan degradation activity of Oleiphilus messinensis.</title>
        <authorList>
            <person name="Kozyavkin S.A."/>
            <person name="Slesarev A.I."/>
            <person name="Golyshin P.N."/>
            <person name="Korzhenkov A."/>
            <person name="Golyshina O.N."/>
            <person name="Toshchakov S.V."/>
        </authorList>
    </citation>
    <scope>NUCLEOTIDE SEQUENCE [LARGE SCALE GENOMIC DNA]</scope>
    <source>
        <strain evidence="2 3">ME102</strain>
    </source>
</reference>
<evidence type="ECO:0000256" key="1">
    <source>
        <dbReference type="SAM" id="MobiDB-lite"/>
    </source>
</evidence>